<dbReference type="InterPro" id="IPR014004">
    <property type="entry name" value="Transpt-assoc_nodulatn_dom_bac"/>
</dbReference>
<evidence type="ECO:0000256" key="1">
    <source>
        <dbReference type="ARBA" id="ARBA00022729"/>
    </source>
</evidence>
<dbReference type="InterPro" id="IPR007055">
    <property type="entry name" value="BON_dom"/>
</dbReference>
<dbReference type="InterPro" id="IPR051686">
    <property type="entry name" value="Lipoprotein_DolP"/>
</dbReference>
<dbReference type="RefSeq" id="WP_189345675.1">
    <property type="nucleotide sequence ID" value="NZ_BMYT01000002.1"/>
</dbReference>
<reference evidence="4" key="1">
    <citation type="journal article" date="2019" name="Int. J. Syst. Evol. Microbiol.">
        <title>The Global Catalogue of Microorganisms (GCM) 10K type strain sequencing project: providing services to taxonomists for standard genome sequencing and annotation.</title>
        <authorList>
            <consortium name="The Broad Institute Genomics Platform"/>
            <consortium name="The Broad Institute Genome Sequencing Center for Infectious Disease"/>
            <person name="Wu L."/>
            <person name="Ma J."/>
        </authorList>
    </citation>
    <scope>NUCLEOTIDE SEQUENCE [LARGE SCALE GENOMIC DNA]</scope>
    <source>
        <strain evidence="4">KCTC 23916</strain>
    </source>
</reference>
<dbReference type="PANTHER" id="PTHR34606">
    <property type="entry name" value="BON DOMAIN-CONTAINING PROTEIN"/>
    <property type="match status" value="1"/>
</dbReference>
<organism evidence="3 4">
    <name type="scientific">Undibacterium macrobrachii</name>
    <dbReference type="NCBI Taxonomy" id="1119058"/>
    <lineage>
        <taxon>Bacteria</taxon>
        <taxon>Pseudomonadati</taxon>
        <taxon>Pseudomonadota</taxon>
        <taxon>Betaproteobacteria</taxon>
        <taxon>Burkholderiales</taxon>
        <taxon>Oxalobacteraceae</taxon>
        <taxon>Undibacterium</taxon>
    </lineage>
</organism>
<feature type="domain" description="BON" evidence="2">
    <location>
        <begin position="135"/>
        <end position="205"/>
    </location>
</feature>
<keyword evidence="1" id="KW-0732">Signal</keyword>
<name>A0ABQ2XD98_9BURK</name>
<keyword evidence="4" id="KW-1185">Reference proteome</keyword>
<dbReference type="Gene3D" id="3.30.1340.30">
    <property type="match status" value="1"/>
</dbReference>
<protein>
    <submittedName>
        <fullName evidence="3">Transporter</fullName>
    </submittedName>
</protein>
<dbReference type="Pfam" id="PF04972">
    <property type="entry name" value="BON"/>
    <property type="match status" value="2"/>
</dbReference>
<feature type="domain" description="BON" evidence="2">
    <location>
        <begin position="57"/>
        <end position="126"/>
    </location>
</feature>
<comment type="caution">
    <text evidence="3">The sequence shown here is derived from an EMBL/GenBank/DDBJ whole genome shotgun (WGS) entry which is preliminary data.</text>
</comment>
<evidence type="ECO:0000313" key="4">
    <source>
        <dbReference type="Proteomes" id="UP000620127"/>
    </source>
</evidence>
<dbReference type="EMBL" id="BMYT01000002">
    <property type="protein sequence ID" value="GGX11195.1"/>
    <property type="molecule type" value="Genomic_DNA"/>
</dbReference>
<evidence type="ECO:0000313" key="3">
    <source>
        <dbReference type="EMBL" id="GGX11195.1"/>
    </source>
</evidence>
<accession>A0ABQ2XD98</accession>
<gene>
    <name evidence="3" type="ORF">GCM10011282_16950</name>
</gene>
<evidence type="ECO:0000259" key="2">
    <source>
        <dbReference type="PROSITE" id="PS50914"/>
    </source>
</evidence>
<dbReference type="PANTHER" id="PTHR34606:SF4">
    <property type="entry name" value="OUTER MEMBRANE LIPOPROTEIN DOLP"/>
    <property type="match status" value="1"/>
</dbReference>
<sequence length="223" mass="23594">MNNSLWNPLVKKISRPLLAVSLSCAALVSLQGCVAVVVGGAVMGTLAATDRRTFGAQTEDKAIVLKGEMAVKRALGDAAHINVNSFNRVALLTGEVADAQARATAEREVKAIQGVLAVQNELVISGLSNLSARSSDVVITTKVKASIVDTKDLYSSAFKVVTEAGTVFLMGRVTHREGDLAARVAAGVNGVRKVVKVFEYITEDELKTMLATPSKVDLNEENK</sequence>
<proteinExistence type="predicted"/>
<dbReference type="SMART" id="SM00749">
    <property type="entry name" value="BON"/>
    <property type="match status" value="2"/>
</dbReference>
<dbReference type="PROSITE" id="PS50914">
    <property type="entry name" value="BON"/>
    <property type="match status" value="2"/>
</dbReference>
<dbReference type="Proteomes" id="UP000620127">
    <property type="component" value="Unassembled WGS sequence"/>
</dbReference>